<dbReference type="PANTHER" id="PTHR30561">
    <property type="entry name" value="SMR FAMILY PROTON-DEPENDENT DRUG EFFLUX TRANSPORTER SUGE"/>
    <property type="match status" value="1"/>
</dbReference>
<dbReference type="InterPro" id="IPR037185">
    <property type="entry name" value="EmrE-like"/>
</dbReference>
<dbReference type="GO" id="GO:0015297">
    <property type="term" value="F:antiporter activity"/>
    <property type="evidence" value="ECO:0007669"/>
    <property type="project" value="TreeGrafter"/>
</dbReference>
<dbReference type="EMBL" id="FNEK01000001">
    <property type="protein sequence ID" value="SDI20396.1"/>
    <property type="molecule type" value="Genomic_DNA"/>
</dbReference>
<keyword evidence="3" id="KW-1003">Cell membrane</keyword>
<feature type="transmembrane region" description="Helical" evidence="9">
    <location>
        <begin position="59"/>
        <end position="80"/>
    </location>
</feature>
<dbReference type="GO" id="GO:0015199">
    <property type="term" value="F:amino-acid betaine transmembrane transporter activity"/>
    <property type="evidence" value="ECO:0007669"/>
    <property type="project" value="TreeGrafter"/>
</dbReference>
<gene>
    <name evidence="10" type="ORF">SAMN04488026_100183</name>
</gene>
<feature type="transmembrane region" description="Helical" evidence="9">
    <location>
        <begin position="31"/>
        <end position="52"/>
    </location>
</feature>
<evidence type="ECO:0000256" key="3">
    <source>
        <dbReference type="ARBA" id="ARBA00022475"/>
    </source>
</evidence>
<dbReference type="InterPro" id="IPR000390">
    <property type="entry name" value="Small_drug/metabolite_transptr"/>
</dbReference>
<feature type="transmembrane region" description="Helical" evidence="9">
    <location>
        <begin position="86"/>
        <end position="105"/>
    </location>
</feature>
<dbReference type="Proteomes" id="UP000199382">
    <property type="component" value="Unassembled WGS sequence"/>
</dbReference>
<evidence type="ECO:0000313" key="10">
    <source>
        <dbReference type="EMBL" id="SDI20396.1"/>
    </source>
</evidence>
<evidence type="ECO:0000256" key="4">
    <source>
        <dbReference type="ARBA" id="ARBA00022692"/>
    </source>
</evidence>
<protein>
    <submittedName>
        <fullName evidence="10">Small multidrug resistance pump</fullName>
    </submittedName>
</protein>
<keyword evidence="4 8" id="KW-0812">Transmembrane</keyword>
<evidence type="ECO:0000256" key="8">
    <source>
        <dbReference type="RuleBase" id="RU003942"/>
    </source>
</evidence>
<organism evidence="10 11">
    <name type="scientific">Aliiruegeria lutimaris</name>
    <dbReference type="NCBI Taxonomy" id="571298"/>
    <lineage>
        <taxon>Bacteria</taxon>
        <taxon>Pseudomonadati</taxon>
        <taxon>Pseudomonadota</taxon>
        <taxon>Alphaproteobacteria</taxon>
        <taxon>Rhodobacterales</taxon>
        <taxon>Roseobacteraceae</taxon>
        <taxon>Aliiruegeria</taxon>
    </lineage>
</organism>
<dbReference type="RefSeq" id="WP_093147208.1">
    <property type="nucleotide sequence ID" value="NZ_FNEK01000001.1"/>
</dbReference>
<accession>A0A1G8IN78</accession>
<dbReference type="STRING" id="571298.SAMN04488026_100183"/>
<name>A0A1G8IN78_9RHOB</name>
<dbReference type="FunFam" id="1.10.3730.20:FF:000001">
    <property type="entry name" value="Quaternary ammonium compound resistance transporter SugE"/>
    <property type="match status" value="1"/>
</dbReference>
<dbReference type="GO" id="GO:1990961">
    <property type="term" value="P:xenobiotic detoxification by transmembrane export across the plasma membrane"/>
    <property type="evidence" value="ECO:0007669"/>
    <property type="project" value="UniProtKB-ARBA"/>
</dbReference>
<dbReference type="OrthoDB" id="9808638at2"/>
<proteinExistence type="inferred from homology"/>
<keyword evidence="11" id="KW-1185">Reference proteome</keyword>
<dbReference type="SUPFAM" id="SSF103481">
    <property type="entry name" value="Multidrug resistance efflux transporter EmrE"/>
    <property type="match status" value="1"/>
</dbReference>
<evidence type="ECO:0000256" key="5">
    <source>
        <dbReference type="ARBA" id="ARBA00022989"/>
    </source>
</evidence>
<dbReference type="GO" id="GO:0005886">
    <property type="term" value="C:plasma membrane"/>
    <property type="evidence" value="ECO:0007669"/>
    <property type="project" value="UniProtKB-SubCell"/>
</dbReference>
<comment type="subcellular location">
    <subcellularLocation>
        <location evidence="1 8">Cell membrane</location>
        <topology evidence="1 8">Multi-pass membrane protein</topology>
    </subcellularLocation>
</comment>
<evidence type="ECO:0000256" key="7">
    <source>
        <dbReference type="ARBA" id="ARBA00038032"/>
    </source>
</evidence>
<keyword evidence="5 9" id="KW-1133">Transmembrane helix</keyword>
<evidence type="ECO:0000256" key="1">
    <source>
        <dbReference type="ARBA" id="ARBA00004651"/>
    </source>
</evidence>
<evidence type="ECO:0000256" key="2">
    <source>
        <dbReference type="ARBA" id="ARBA00022448"/>
    </source>
</evidence>
<evidence type="ECO:0000256" key="6">
    <source>
        <dbReference type="ARBA" id="ARBA00023136"/>
    </source>
</evidence>
<dbReference type="AlphaFoldDB" id="A0A1G8IN78"/>
<dbReference type="Pfam" id="PF00893">
    <property type="entry name" value="Multi_Drug_Res"/>
    <property type="match status" value="1"/>
</dbReference>
<dbReference type="InterPro" id="IPR045324">
    <property type="entry name" value="Small_multidrug_res"/>
</dbReference>
<evidence type="ECO:0000256" key="9">
    <source>
        <dbReference type="SAM" id="Phobius"/>
    </source>
</evidence>
<dbReference type="PANTHER" id="PTHR30561:SF1">
    <property type="entry name" value="MULTIDRUG TRANSPORTER EMRE"/>
    <property type="match status" value="1"/>
</dbReference>
<dbReference type="GO" id="GO:0015220">
    <property type="term" value="F:choline transmembrane transporter activity"/>
    <property type="evidence" value="ECO:0007669"/>
    <property type="project" value="TreeGrafter"/>
</dbReference>
<reference evidence="10 11" key="1">
    <citation type="submission" date="2016-10" db="EMBL/GenBank/DDBJ databases">
        <authorList>
            <person name="de Groot N.N."/>
        </authorList>
    </citation>
    <scope>NUCLEOTIDE SEQUENCE [LARGE SCALE GENOMIC DNA]</scope>
    <source>
        <strain evidence="10 11">DSM 25294</strain>
    </source>
</reference>
<keyword evidence="2" id="KW-0813">Transport</keyword>
<comment type="similarity">
    <text evidence="7 8">Belongs to the drug/metabolite transporter (DMT) superfamily. Small multidrug resistance (SMR) (TC 2.A.7.1) family.</text>
</comment>
<sequence length="111" mass="11382">MPSHIFALIGAIIAEVIGTSALQASQQFTRLGPSIVVVLGYGVAFYLLAFALKSLPVGVAYAVWSGLGIVLISLVGLVVFGQKLDLPAIIGIGLIIAGVAILQLFSGSAHH</sequence>
<dbReference type="GO" id="GO:0031460">
    <property type="term" value="P:glycine betaine transport"/>
    <property type="evidence" value="ECO:0007669"/>
    <property type="project" value="TreeGrafter"/>
</dbReference>
<dbReference type="Gene3D" id="1.10.3730.20">
    <property type="match status" value="1"/>
</dbReference>
<evidence type="ECO:0000313" key="11">
    <source>
        <dbReference type="Proteomes" id="UP000199382"/>
    </source>
</evidence>
<keyword evidence="6 9" id="KW-0472">Membrane</keyword>